<dbReference type="EMBL" id="CP000561">
    <property type="protein sequence ID" value="ABO08215.1"/>
    <property type="molecule type" value="Genomic_DNA"/>
</dbReference>
<protein>
    <recommendedName>
        <fullName evidence="5">ATPase AAA-type core domain-containing protein</fullName>
    </recommendedName>
</protein>
<evidence type="ECO:0000259" key="1">
    <source>
        <dbReference type="Pfam" id="PF13175"/>
    </source>
</evidence>
<evidence type="ECO:0000313" key="3">
    <source>
        <dbReference type="EMBL" id="ABO08215.1"/>
    </source>
</evidence>
<evidence type="ECO:0000313" key="4">
    <source>
        <dbReference type="Proteomes" id="UP000001431"/>
    </source>
</evidence>
<dbReference type="AlphaFoldDB" id="A3MU98"/>
<dbReference type="InterPro" id="IPR014555">
    <property type="entry name" value="RecF-like"/>
</dbReference>
<feature type="domain" description="ATPase AAA-type core" evidence="2">
    <location>
        <begin position="292"/>
        <end position="361"/>
    </location>
</feature>
<organism evidence="3 4">
    <name type="scientific">Pyrobaculum calidifontis (strain DSM 21063 / JCM 11548 / VA1)</name>
    <dbReference type="NCBI Taxonomy" id="410359"/>
    <lineage>
        <taxon>Archaea</taxon>
        <taxon>Thermoproteota</taxon>
        <taxon>Thermoprotei</taxon>
        <taxon>Thermoproteales</taxon>
        <taxon>Thermoproteaceae</taxon>
        <taxon>Pyrobaculum</taxon>
    </lineage>
</organism>
<dbReference type="HOGENOM" id="CLU_040623_1_0_2"/>
<dbReference type="InterPro" id="IPR041685">
    <property type="entry name" value="AAA_GajA/Old/RecF-like"/>
</dbReference>
<dbReference type="OrthoDB" id="25344at2157"/>
<feature type="domain" description="Endonuclease GajA/Old nuclease/RecF-like AAA" evidence="1">
    <location>
        <begin position="3"/>
        <end position="75"/>
    </location>
</feature>
<dbReference type="PANTHER" id="PTHR43581">
    <property type="entry name" value="ATP/GTP PHOSPHATASE"/>
    <property type="match status" value="1"/>
</dbReference>
<dbReference type="Pfam" id="PF13304">
    <property type="entry name" value="AAA_21"/>
    <property type="match status" value="1"/>
</dbReference>
<evidence type="ECO:0000259" key="2">
    <source>
        <dbReference type="Pfam" id="PF13304"/>
    </source>
</evidence>
<dbReference type="InterPro" id="IPR027417">
    <property type="entry name" value="P-loop_NTPase"/>
</dbReference>
<evidence type="ECO:0008006" key="5">
    <source>
        <dbReference type="Google" id="ProtNLM"/>
    </source>
</evidence>
<sequence length="396" mass="43547">MFVAVRNFGPFEHVEVELKPLTIIVGKNNVGKSTLAYLIWALAATTPNFRRNRELEAATADDVEDVVEMVKSGADAHERLVKIVKRYIDALPKALAVALEEALRKIYLADLFDLIRRGTDKAYISVKGANSAAEVVVTEKRVEVFHAPYAQFLEGLRFETLKPGVLRVPCEEKIQPVSTAYDVAKVIACIIAAYIRAAFGPLLFSASAAAFPDGRAGLSRALLRLSLPVTMSKEVSRVDEQYAGLFYRLAEYAYRGRVDMRLVEPLLAELGASLELVQEGGLYTVHIRTWTGKRLRLQQAPSGLRESIVAALALASEADPLLVVLEEPEARLHPGAQLALLRIIATAAKRGKYVLITTHSEETARILAKDVGMEKTAIYHAHPQKDKAVLTPLNTI</sequence>
<dbReference type="KEGG" id="pcl:Pcal_0789"/>
<gene>
    <name evidence="3" type="ordered locus">Pcal_0789</name>
</gene>
<dbReference type="InterPro" id="IPR003959">
    <property type="entry name" value="ATPase_AAA_core"/>
</dbReference>
<proteinExistence type="predicted"/>
<dbReference type="InterPro" id="IPR051396">
    <property type="entry name" value="Bact_Antivir_Def_Nuclease"/>
</dbReference>
<dbReference type="SUPFAM" id="SSF52540">
    <property type="entry name" value="P-loop containing nucleoside triphosphate hydrolases"/>
    <property type="match status" value="1"/>
</dbReference>
<dbReference type="RefSeq" id="WP_011849473.1">
    <property type="nucleotide sequence ID" value="NC_009073.1"/>
</dbReference>
<dbReference type="STRING" id="410359.Pcal_0789"/>
<dbReference type="CDD" id="cd00267">
    <property type="entry name" value="ABC_ATPase"/>
    <property type="match status" value="1"/>
</dbReference>
<accession>A3MU98</accession>
<dbReference type="PIRSF" id="PIRSF029347">
    <property type="entry name" value="RecF"/>
    <property type="match status" value="1"/>
</dbReference>
<dbReference type="GO" id="GO:0005524">
    <property type="term" value="F:ATP binding"/>
    <property type="evidence" value="ECO:0007669"/>
    <property type="project" value="InterPro"/>
</dbReference>
<dbReference type="eggNOG" id="arCOG03233">
    <property type="taxonomic scope" value="Archaea"/>
</dbReference>
<reference evidence="3" key="1">
    <citation type="submission" date="2007-02" db="EMBL/GenBank/DDBJ databases">
        <title>Complete sequence of Pyrobaculum calidifontis JCM 11548.</title>
        <authorList>
            <consortium name="US DOE Joint Genome Institute"/>
            <person name="Copeland A."/>
            <person name="Lucas S."/>
            <person name="Lapidus A."/>
            <person name="Barry K."/>
            <person name="Glavina del Rio T."/>
            <person name="Dalin E."/>
            <person name="Tice H."/>
            <person name="Pitluck S."/>
            <person name="Chain P."/>
            <person name="Malfatti S."/>
            <person name="Shin M."/>
            <person name="Vergez L."/>
            <person name="Schmutz J."/>
            <person name="Larimer F."/>
            <person name="Land M."/>
            <person name="Hauser L."/>
            <person name="Kyrpides N."/>
            <person name="Mikhailova N."/>
            <person name="Cozen A.E."/>
            <person name="Fitz-Gibbon S.T."/>
            <person name="House C.H."/>
            <person name="Saltikov C."/>
            <person name="Lowe T.M."/>
            <person name="Richardson P."/>
        </authorList>
    </citation>
    <scope>NUCLEOTIDE SEQUENCE [LARGE SCALE GENOMIC DNA]</scope>
    <source>
        <strain evidence="3">JCM 11548</strain>
    </source>
</reference>
<dbReference type="Proteomes" id="UP000001431">
    <property type="component" value="Chromosome"/>
</dbReference>
<dbReference type="PANTHER" id="PTHR43581:SF4">
    <property type="entry name" value="ATP_GTP PHOSPHATASE"/>
    <property type="match status" value="1"/>
</dbReference>
<name>A3MU98_PYRCJ</name>
<dbReference type="GO" id="GO:0016887">
    <property type="term" value="F:ATP hydrolysis activity"/>
    <property type="evidence" value="ECO:0007669"/>
    <property type="project" value="InterPro"/>
</dbReference>
<dbReference type="Gene3D" id="3.40.50.300">
    <property type="entry name" value="P-loop containing nucleotide triphosphate hydrolases"/>
    <property type="match status" value="2"/>
</dbReference>
<keyword evidence="4" id="KW-1185">Reference proteome</keyword>
<dbReference type="GeneID" id="4909646"/>
<dbReference type="Pfam" id="PF13175">
    <property type="entry name" value="AAA_15"/>
    <property type="match status" value="1"/>
</dbReference>